<dbReference type="PANTHER" id="PTHR11229">
    <property type="entry name" value="50S RIBOSOMAL PROTEIN L3"/>
    <property type="match status" value="1"/>
</dbReference>
<dbReference type="InterPro" id="IPR019927">
    <property type="entry name" value="Ribosomal_uL3_bac/org-type"/>
</dbReference>
<sequence length="184" mass="20041">MSFGVLATKLGMTQLFDDNGQALPVTMVKSGSHTVIAHKTEIQHGYTALVLRYQRWTKEFKVKDVSLYPIGSTIDLTCFKKDEHVTVRGKTIGKGFAGYQKRHHFARGPMSHGSKNHRQPGSIGAGTFPARVFPGTRMSGRMGGKSCTISGLRVVQVDVKNNTLALIGAVPGKVGNLLWIMKTS</sequence>
<evidence type="ECO:0000256" key="7">
    <source>
        <dbReference type="ARBA" id="ARBA00035213"/>
    </source>
</evidence>
<evidence type="ECO:0000256" key="6">
    <source>
        <dbReference type="ARBA" id="ARBA00023274"/>
    </source>
</evidence>
<proteinExistence type="inferred from homology"/>
<organism evidence="9">
    <name type="scientific">Cyanidiaceae sp. MX-AZ01</name>
    <dbReference type="NCBI Taxonomy" id="1503164"/>
    <lineage>
        <taxon>Eukaryota</taxon>
        <taxon>Rhodophyta</taxon>
        <taxon>Bangiophyceae</taxon>
        <taxon>Cyanidiales</taxon>
        <taxon>Cyanidiaceae</taxon>
    </lineage>
</organism>
<dbReference type="GO" id="GO:0022625">
    <property type="term" value="C:cytosolic large ribosomal subunit"/>
    <property type="evidence" value="ECO:0007669"/>
    <property type="project" value="TreeGrafter"/>
</dbReference>
<comment type="similarity">
    <text evidence="1">Belongs to the universal ribosomal protein uL3 family.</text>
</comment>
<reference evidence="9" key="1">
    <citation type="submission" date="2014-03" db="EMBL/GenBank/DDBJ databases">
        <title>Metagenomic reconstruction of the complete chloroplast and mitochondrial genomes of a novel unicellular red alga from the Cyanidiaceae family.</title>
        <authorList>
            <person name="Servin-Garciduenas L.E."/>
            <person name="Martinez-Romero E."/>
        </authorList>
    </citation>
    <scope>NUCLEOTIDE SEQUENCE</scope>
    <source>
        <strain evidence="9">MX-AZ01</strain>
    </source>
</reference>
<keyword evidence="3" id="KW-0699">rRNA-binding</keyword>
<keyword evidence="6" id="KW-0687">Ribonucleoprotein</keyword>
<evidence type="ECO:0000313" key="9">
    <source>
        <dbReference type="EMBL" id="AIA61203.1"/>
    </source>
</evidence>
<keyword evidence="9" id="KW-0150">Chloroplast</keyword>
<dbReference type="InterPro" id="IPR000597">
    <property type="entry name" value="Ribosomal_uL3"/>
</dbReference>
<dbReference type="FunFam" id="2.40.30.10:FF:000065">
    <property type="entry name" value="50S ribosomal protein L3, chloroplastic"/>
    <property type="match status" value="1"/>
</dbReference>
<dbReference type="EMBL" id="KJ569775">
    <property type="protein sequence ID" value="AIA61203.1"/>
    <property type="molecule type" value="Genomic_DNA"/>
</dbReference>
<dbReference type="Gene3D" id="2.40.30.10">
    <property type="entry name" value="Translation factors"/>
    <property type="match status" value="2"/>
</dbReference>
<dbReference type="NCBIfam" id="TIGR03625">
    <property type="entry name" value="L3_bact"/>
    <property type="match status" value="1"/>
</dbReference>
<name>A0A060A952_9RHOD</name>
<dbReference type="GO" id="GO:0006412">
    <property type="term" value="P:translation"/>
    <property type="evidence" value="ECO:0007669"/>
    <property type="project" value="InterPro"/>
</dbReference>
<dbReference type="AlphaFoldDB" id="A0A060A952"/>
<keyword evidence="5 9" id="KW-0689">Ribosomal protein</keyword>
<comment type="subunit">
    <text evidence="2">Part of the 50S ribosomal subunit.</text>
</comment>
<evidence type="ECO:0000256" key="1">
    <source>
        <dbReference type="ARBA" id="ARBA00006540"/>
    </source>
</evidence>
<dbReference type="SUPFAM" id="SSF50447">
    <property type="entry name" value="Translation proteins"/>
    <property type="match status" value="1"/>
</dbReference>
<keyword evidence="4" id="KW-0694">RNA-binding</keyword>
<evidence type="ECO:0000256" key="8">
    <source>
        <dbReference type="ARBA" id="ARBA00035503"/>
    </source>
</evidence>
<protein>
    <recommendedName>
        <fullName evidence="7">Large ribosomal subunit protein uL3c</fullName>
    </recommendedName>
    <alternativeName>
        <fullName evidence="8">50S ribosomal protein L3, chloroplastic</fullName>
    </alternativeName>
</protein>
<evidence type="ECO:0000256" key="4">
    <source>
        <dbReference type="ARBA" id="ARBA00022884"/>
    </source>
</evidence>
<geneLocation type="chloroplast" evidence="9"/>
<dbReference type="GO" id="GO:0019843">
    <property type="term" value="F:rRNA binding"/>
    <property type="evidence" value="ECO:0007669"/>
    <property type="project" value="UniProtKB-KW"/>
</dbReference>
<evidence type="ECO:0000256" key="2">
    <source>
        <dbReference type="ARBA" id="ARBA00011838"/>
    </source>
</evidence>
<dbReference type="Pfam" id="PF00297">
    <property type="entry name" value="Ribosomal_L3"/>
    <property type="match status" value="1"/>
</dbReference>
<dbReference type="PANTHER" id="PTHR11229:SF16">
    <property type="entry name" value="LARGE RIBOSOMAL SUBUNIT PROTEIN UL3C"/>
    <property type="match status" value="1"/>
</dbReference>
<dbReference type="GO" id="GO:0003735">
    <property type="term" value="F:structural constituent of ribosome"/>
    <property type="evidence" value="ECO:0007669"/>
    <property type="project" value="InterPro"/>
</dbReference>
<evidence type="ECO:0000256" key="3">
    <source>
        <dbReference type="ARBA" id="ARBA00022730"/>
    </source>
</evidence>
<gene>
    <name evidence="9" type="primary">rpl3</name>
</gene>
<keyword evidence="9" id="KW-0934">Plastid</keyword>
<evidence type="ECO:0000256" key="5">
    <source>
        <dbReference type="ARBA" id="ARBA00022980"/>
    </source>
</evidence>
<accession>A0A060A952</accession>
<dbReference type="InterPro" id="IPR009000">
    <property type="entry name" value="Transl_B-barrel_sf"/>
</dbReference>